<evidence type="ECO:0000256" key="1">
    <source>
        <dbReference type="SAM" id="Phobius"/>
    </source>
</evidence>
<evidence type="ECO:0000313" key="2">
    <source>
        <dbReference type="EMBL" id="KAK3318795.1"/>
    </source>
</evidence>
<comment type="caution">
    <text evidence="2">The sequence shown here is derived from an EMBL/GenBank/DDBJ whole genome shotgun (WGS) entry which is preliminary data.</text>
</comment>
<keyword evidence="1" id="KW-1133">Transmembrane helix</keyword>
<keyword evidence="1" id="KW-0472">Membrane</keyword>
<evidence type="ECO:0000313" key="3">
    <source>
        <dbReference type="Proteomes" id="UP001283341"/>
    </source>
</evidence>
<gene>
    <name evidence="2" type="ORF">B0H66DRAFT_558202</name>
</gene>
<reference evidence="2" key="2">
    <citation type="submission" date="2023-06" db="EMBL/GenBank/DDBJ databases">
        <authorList>
            <consortium name="Lawrence Berkeley National Laboratory"/>
            <person name="Haridas S."/>
            <person name="Hensen N."/>
            <person name="Bonometti L."/>
            <person name="Westerberg I."/>
            <person name="Brannstrom I.O."/>
            <person name="Guillou S."/>
            <person name="Cros-Aarteil S."/>
            <person name="Calhoun S."/>
            <person name="Kuo A."/>
            <person name="Mondo S."/>
            <person name="Pangilinan J."/>
            <person name="Riley R."/>
            <person name="Labutti K."/>
            <person name="Andreopoulos B."/>
            <person name="Lipzen A."/>
            <person name="Chen C."/>
            <person name="Yanf M."/>
            <person name="Daum C."/>
            <person name="Ng V."/>
            <person name="Clum A."/>
            <person name="Steindorff A."/>
            <person name="Ohm R."/>
            <person name="Martin F."/>
            <person name="Silar P."/>
            <person name="Natvig D."/>
            <person name="Lalanne C."/>
            <person name="Gautier V."/>
            <person name="Ament-Velasquez S.L."/>
            <person name="Kruys A."/>
            <person name="Hutchinson M.I."/>
            <person name="Powell A.J."/>
            <person name="Barry K."/>
            <person name="Miller A.N."/>
            <person name="Grigoriev I.V."/>
            <person name="Debuchy R."/>
            <person name="Gladieux P."/>
            <person name="Thoren M.H."/>
            <person name="Johannesson H."/>
        </authorList>
    </citation>
    <scope>NUCLEOTIDE SEQUENCE</scope>
    <source>
        <strain evidence="2">CBS 118394</strain>
    </source>
</reference>
<accession>A0AAE0I5K4</accession>
<proteinExistence type="predicted"/>
<protein>
    <submittedName>
        <fullName evidence="2">Uncharacterized protein</fullName>
    </submittedName>
</protein>
<name>A0AAE0I5K4_9PEZI</name>
<feature type="transmembrane region" description="Helical" evidence="1">
    <location>
        <begin position="46"/>
        <end position="65"/>
    </location>
</feature>
<dbReference type="Proteomes" id="UP001283341">
    <property type="component" value="Unassembled WGS sequence"/>
</dbReference>
<dbReference type="AlphaFoldDB" id="A0AAE0I5K4"/>
<sequence>MDGWMDGWLPACQSVRRVLCFLDGREENRTQLKSEFSFLFLSSSWVYYRHCIGAYPFWFILFWFSQAQAPTYPTVRYLRGSPFVMCILHSHFHVSLTAFFYSKDHCARLFIYISLYVSYLF</sequence>
<feature type="transmembrane region" description="Helical" evidence="1">
    <location>
        <begin position="77"/>
        <end position="101"/>
    </location>
</feature>
<feature type="non-terminal residue" evidence="2">
    <location>
        <position position="121"/>
    </location>
</feature>
<keyword evidence="3" id="KW-1185">Reference proteome</keyword>
<dbReference type="EMBL" id="JAUEDM010000004">
    <property type="protein sequence ID" value="KAK3318795.1"/>
    <property type="molecule type" value="Genomic_DNA"/>
</dbReference>
<reference evidence="2" key="1">
    <citation type="journal article" date="2023" name="Mol. Phylogenet. Evol.">
        <title>Genome-scale phylogeny and comparative genomics of the fungal order Sordariales.</title>
        <authorList>
            <person name="Hensen N."/>
            <person name="Bonometti L."/>
            <person name="Westerberg I."/>
            <person name="Brannstrom I.O."/>
            <person name="Guillou S."/>
            <person name="Cros-Aarteil S."/>
            <person name="Calhoun S."/>
            <person name="Haridas S."/>
            <person name="Kuo A."/>
            <person name="Mondo S."/>
            <person name="Pangilinan J."/>
            <person name="Riley R."/>
            <person name="LaButti K."/>
            <person name="Andreopoulos B."/>
            <person name="Lipzen A."/>
            <person name="Chen C."/>
            <person name="Yan M."/>
            <person name="Daum C."/>
            <person name="Ng V."/>
            <person name="Clum A."/>
            <person name="Steindorff A."/>
            <person name="Ohm R.A."/>
            <person name="Martin F."/>
            <person name="Silar P."/>
            <person name="Natvig D.O."/>
            <person name="Lalanne C."/>
            <person name="Gautier V."/>
            <person name="Ament-Velasquez S.L."/>
            <person name="Kruys A."/>
            <person name="Hutchinson M.I."/>
            <person name="Powell A.J."/>
            <person name="Barry K."/>
            <person name="Miller A.N."/>
            <person name="Grigoriev I.V."/>
            <person name="Debuchy R."/>
            <person name="Gladieux P."/>
            <person name="Hiltunen Thoren M."/>
            <person name="Johannesson H."/>
        </authorList>
    </citation>
    <scope>NUCLEOTIDE SEQUENCE</scope>
    <source>
        <strain evidence="2">CBS 118394</strain>
    </source>
</reference>
<keyword evidence="1" id="KW-0812">Transmembrane</keyword>
<organism evidence="2 3">
    <name type="scientific">Apodospora peruviana</name>
    <dbReference type="NCBI Taxonomy" id="516989"/>
    <lineage>
        <taxon>Eukaryota</taxon>
        <taxon>Fungi</taxon>
        <taxon>Dikarya</taxon>
        <taxon>Ascomycota</taxon>
        <taxon>Pezizomycotina</taxon>
        <taxon>Sordariomycetes</taxon>
        <taxon>Sordariomycetidae</taxon>
        <taxon>Sordariales</taxon>
        <taxon>Lasiosphaeriaceae</taxon>
        <taxon>Apodospora</taxon>
    </lineage>
</organism>